<dbReference type="EMBL" id="KV425984">
    <property type="protein sequence ID" value="KZV93799.1"/>
    <property type="molecule type" value="Genomic_DNA"/>
</dbReference>
<reference evidence="1 2" key="1">
    <citation type="journal article" date="2016" name="Mol. Biol. Evol.">
        <title>Comparative Genomics of Early-Diverging Mushroom-Forming Fungi Provides Insights into the Origins of Lignocellulose Decay Capabilities.</title>
        <authorList>
            <person name="Nagy L.G."/>
            <person name="Riley R."/>
            <person name="Tritt A."/>
            <person name="Adam C."/>
            <person name="Daum C."/>
            <person name="Floudas D."/>
            <person name="Sun H."/>
            <person name="Yadav J.S."/>
            <person name="Pangilinan J."/>
            <person name="Larsson K.H."/>
            <person name="Matsuura K."/>
            <person name="Barry K."/>
            <person name="Labutti K."/>
            <person name="Kuo R."/>
            <person name="Ohm R.A."/>
            <person name="Bhattacharya S.S."/>
            <person name="Shirouzu T."/>
            <person name="Yoshinaga Y."/>
            <person name="Martin F.M."/>
            <person name="Grigoriev I.V."/>
            <person name="Hibbett D.S."/>
        </authorList>
    </citation>
    <scope>NUCLEOTIDE SEQUENCE [LARGE SCALE GENOMIC DNA]</scope>
    <source>
        <strain evidence="1 2">HHB12029</strain>
    </source>
</reference>
<gene>
    <name evidence="1" type="ORF">EXIGLDRAFT_36121</name>
</gene>
<keyword evidence="2" id="KW-1185">Reference proteome</keyword>
<dbReference type="AlphaFoldDB" id="A0A166ANW8"/>
<organism evidence="1 2">
    <name type="scientific">Exidia glandulosa HHB12029</name>
    <dbReference type="NCBI Taxonomy" id="1314781"/>
    <lineage>
        <taxon>Eukaryota</taxon>
        <taxon>Fungi</taxon>
        <taxon>Dikarya</taxon>
        <taxon>Basidiomycota</taxon>
        <taxon>Agaricomycotina</taxon>
        <taxon>Agaricomycetes</taxon>
        <taxon>Auriculariales</taxon>
        <taxon>Exidiaceae</taxon>
        <taxon>Exidia</taxon>
    </lineage>
</organism>
<protein>
    <submittedName>
        <fullName evidence="1">Uncharacterized protein</fullName>
    </submittedName>
</protein>
<sequence>MSPKRPFGLAPDDRLLVITLMIRKEQTLQVSETVNFFVHMSTLLDLERQERDGTGEVPWDRWSSRARCYPTRPEVRGSKFNLLAEPIYLRSSQLTWVCYVYGSRFILPLDVESGIDGRVHPCVLDFNQMELRRVLHDQQKQTNAQAKDLTEAVEVINIDADSDMDVASDGDEAPDDEWEDEADTEVATLCDVSYHRSDSFKSTSCKCAVHGAHRGRRANQERLTVPITRLQIRVALYCADAGRG</sequence>
<evidence type="ECO:0000313" key="1">
    <source>
        <dbReference type="EMBL" id="KZV93799.1"/>
    </source>
</evidence>
<proteinExistence type="predicted"/>
<evidence type="ECO:0000313" key="2">
    <source>
        <dbReference type="Proteomes" id="UP000077266"/>
    </source>
</evidence>
<dbReference type="Proteomes" id="UP000077266">
    <property type="component" value="Unassembled WGS sequence"/>
</dbReference>
<name>A0A166ANW8_EXIGL</name>
<accession>A0A166ANW8</accession>
<dbReference type="InParanoid" id="A0A166ANW8"/>